<gene>
    <name evidence="2" type="ORF">C8J30_1339</name>
</gene>
<organism evidence="2 3">
    <name type="scientific">Rhodobacter viridis</name>
    <dbReference type="NCBI Taxonomy" id="1054202"/>
    <lineage>
        <taxon>Bacteria</taxon>
        <taxon>Pseudomonadati</taxon>
        <taxon>Pseudomonadota</taxon>
        <taxon>Alphaproteobacteria</taxon>
        <taxon>Rhodobacterales</taxon>
        <taxon>Rhodobacter group</taxon>
        <taxon>Rhodobacter</taxon>
    </lineage>
</organism>
<proteinExistence type="predicted"/>
<sequence length="55" mass="6057">MVAGLLRVAGLDWPVPDYSTLCRRQKTLTVQIPYRRAGGPLNLLVDSTGIKFLGE</sequence>
<evidence type="ECO:0000313" key="3">
    <source>
        <dbReference type="Proteomes" id="UP000247727"/>
    </source>
</evidence>
<feature type="domain" description="Transposase DDE" evidence="1">
    <location>
        <begin position="1"/>
        <end position="55"/>
    </location>
</feature>
<dbReference type="Pfam" id="PF13737">
    <property type="entry name" value="DDE_Tnp_1_5"/>
    <property type="match status" value="1"/>
</dbReference>
<keyword evidence="3" id="KW-1185">Reference proteome</keyword>
<name>A0A318TT15_9RHOB</name>
<accession>A0A318TT15</accession>
<evidence type="ECO:0000259" key="1">
    <source>
        <dbReference type="Pfam" id="PF13737"/>
    </source>
</evidence>
<dbReference type="InterPro" id="IPR025668">
    <property type="entry name" value="Tnp_DDE_dom"/>
</dbReference>
<dbReference type="AlphaFoldDB" id="A0A318TT15"/>
<dbReference type="Proteomes" id="UP000247727">
    <property type="component" value="Unassembled WGS sequence"/>
</dbReference>
<protein>
    <submittedName>
        <fullName evidence="2">DDE family transposase</fullName>
    </submittedName>
</protein>
<evidence type="ECO:0000313" key="2">
    <source>
        <dbReference type="EMBL" id="PYF06168.1"/>
    </source>
</evidence>
<comment type="caution">
    <text evidence="2">The sequence shown here is derived from an EMBL/GenBank/DDBJ whole genome shotgun (WGS) entry which is preliminary data.</text>
</comment>
<reference evidence="2 3" key="1">
    <citation type="submission" date="2018-06" db="EMBL/GenBank/DDBJ databases">
        <title>Genomic Encyclopedia of Type Strains, Phase III (KMG-III): the genomes of soil and plant-associated and newly described type strains.</title>
        <authorList>
            <person name="Whitman W."/>
        </authorList>
    </citation>
    <scope>NUCLEOTIDE SEQUENCE [LARGE SCALE GENOMIC DNA]</scope>
    <source>
        <strain evidence="2 3">JA737</strain>
    </source>
</reference>
<dbReference type="EMBL" id="QJTK01000033">
    <property type="protein sequence ID" value="PYF06168.1"/>
    <property type="molecule type" value="Genomic_DNA"/>
</dbReference>